<feature type="region of interest" description="Disordered" evidence="1">
    <location>
        <begin position="92"/>
        <end position="111"/>
    </location>
</feature>
<evidence type="ECO:0000256" key="1">
    <source>
        <dbReference type="SAM" id="MobiDB-lite"/>
    </source>
</evidence>
<keyword evidence="3" id="KW-1185">Reference proteome</keyword>
<dbReference type="OrthoDB" id="651362at2759"/>
<sequence>MPPENPALSRTPDAAAIAAAAACCPVLGHRRRRLPPSVRSYRRRRTSDVGMFGFCHLFIIRLERGIKAGHNSHQQKNEVEDINPQENEIELGDSDEDEHTSDQNESDNEDANAEFDISPASEDEMENIWFEDDVRLLQVGEERAVGGGPTTSADLPPAAGPMTFAPLPLAAGLMTTAPLPLAAVHADDETSHHEGEGSYNETMRAVWINEGYRNHRFTKRSDESVLDLHGKPLQEQIASICCIMFEEMQKKYETQLKRPPQFQELFDQTHKKTGTNDYISEKAREVAESYSRGMEERYRDDSQHPELDPDIWIAASGAPKKGHVYGFGHSLGTAKVISSCSSSVSHATSPFTTPAAPGAPQENAAFPTASFRRKSVGK</sequence>
<protein>
    <submittedName>
        <fullName evidence="2">Uncharacterized protein</fullName>
    </submittedName>
</protein>
<dbReference type="AlphaFoldDB" id="A0A843XAZ3"/>
<gene>
    <name evidence="2" type="ORF">Taro_049439</name>
</gene>
<dbReference type="EMBL" id="NMUH01007027">
    <property type="protein sequence ID" value="MQM16482.1"/>
    <property type="molecule type" value="Genomic_DNA"/>
</dbReference>
<feature type="region of interest" description="Disordered" evidence="1">
    <location>
        <begin position="344"/>
        <end position="378"/>
    </location>
</feature>
<dbReference type="Pfam" id="PF03004">
    <property type="entry name" value="Transposase_24"/>
    <property type="match status" value="1"/>
</dbReference>
<dbReference type="Proteomes" id="UP000652761">
    <property type="component" value="Unassembled WGS sequence"/>
</dbReference>
<evidence type="ECO:0000313" key="2">
    <source>
        <dbReference type="EMBL" id="MQM16482.1"/>
    </source>
</evidence>
<reference evidence="2" key="1">
    <citation type="submission" date="2017-07" db="EMBL/GenBank/DDBJ databases">
        <title>Taro Niue Genome Assembly and Annotation.</title>
        <authorList>
            <person name="Atibalentja N."/>
            <person name="Keating K."/>
            <person name="Fields C.J."/>
        </authorList>
    </citation>
    <scope>NUCLEOTIDE SEQUENCE</scope>
    <source>
        <strain evidence="2">Niue_2</strain>
        <tissue evidence="2">Leaf</tissue>
    </source>
</reference>
<proteinExistence type="predicted"/>
<organism evidence="2 3">
    <name type="scientific">Colocasia esculenta</name>
    <name type="common">Wild taro</name>
    <name type="synonym">Arum esculentum</name>
    <dbReference type="NCBI Taxonomy" id="4460"/>
    <lineage>
        <taxon>Eukaryota</taxon>
        <taxon>Viridiplantae</taxon>
        <taxon>Streptophyta</taxon>
        <taxon>Embryophyta</taxon>
        <taxon>Tracheophyta</taxon>
        <taxon>Spermatophyta</taxon>
        <taxon>Magnoliopsida</taxon>
        <taxon>Liliopsida</taxon>
        <taxon>Araceae</taxon>
        <taxon>Aroideae</taxon>
        <taxon>Colocasieae</taxon>
        <taxon>Colocasia</taxon>
    </lineage>
</organism>
<dbReference type="InterPro" id="IPR004252">
    <property type="entry name" value="Probable_transposase_24"/>
</dbReference>
<name>A0A843XAZ3_COLES</name>
<accession>A0A843XAZ3</accession>
<comment type="caution">
    <text evidence="2">The sequence shown here is derived from an EMBL/GenBank/DDBJ whole genome shotgun (WGS) entry which is preliminary data.</text>
</comment>
<evidence type="ECO:0000313" key="3">
    <source>
        <dbReference type="Proteomes" id="UP000652761"/>
    </source>
</evidence>